<dbReference type="OrthoDB" id="1095162at2"/>
<evidence type="ECO:0000313" key="4">
    <source>
        <dbReference type="Proteomes" id="UP001326715"/>
    </source>
</evidence>
<keyword evidence="4" id="KW-1185">Reference proteome</keyword>
<dbReference type="EMBL" id="FPIZ01000017">
    <property type="protein sequence ID" value="SFW79330.1"/>
    <property type="molecule type" value="Genomic_DNA"/>
</dbReference>
<evidence type="ECO:0000313" key="1">
    <source>
        <dbReference type="EMBL" id="SFW79330.1"/>
    </source>
</evidence>
<evidence type="ECO:0000313" key="3">
    <source>
        <dbReference type="Proteomes" id="UP000183788"/>
    </source>
</evidence>
<dbReference type="RefSeq" id="WP_072363737.1">
    <property type="nucleotide sequence ID" value="NZ_CBHWAX010000292.1"/>
</dbReference>
<evidence type="ECO:0000313" key="2">
    <source>
        <dbReference type="EMBL" id="WQG90689.1"/>
    </source>
</evidence>
<sequence length="122" mass="13870">MKKIFRFYKTDAGKWYIDLPEWTDGIEALQMVEGADTMLDTVSNHTNECYLELSDTPFEEADVLNLIESLQDSISGGIYTMPHYKGTEINHQMWLCGVTEFVFNGLPPKIYVGYPDCSIDAS</sequence>
<dbReference type="Pfam" id="PF20475">
    <property type="entry name" value="DUF6717"/>
    <property type="match status" value="1"/>
</dbReference>
<dbReference type="InterPro" id="IPR046562">
    <property type="entry name" value="DUF6717"/>
</dbReference>
<dbReference type="Proteomes" id="UP001326715">
    <property type="component" value="Chromosome"/>
</dbReference>
<protein>
    <submittedName>
        <fullName evidence="2">DUF6717 family protein</fullName>
    </submittedName>
</protein>
<reference evidence="1 3" key="1">
    <citation type="submission" date="2016-11" db="EMBL/GenBank/DDBJ databases">
        <authorList>
            <person name="Jaros S."/>
            <person name="Januszkiewicz K."/>
            <person name="Wedrychowicz H."/>
        </authorList>
    </citation>
    <scope>NUCLEOTIDE SEQUENCE [LARGE SCALE GENOMIC DNA]</scope>
    <source>
        <strain evidence="1 3">DSM 784</strain>
    </source>
</reference>
<name>A0A1K1S553_9BACT</name>
<gene>
    <name evidence="1" type="ORF">SAMN05661012_04777</name>
    <name evidence="2" type="ORF">SR876_04215</name>
</gene>
<dbReference type="EMBL" id="CP140154">
    <property type="protein sequence ID" value="WQG90689.1"/>
    <property type="molecule type" value="Genomic_DNA"/>
</dbReference>
<proteinExistence type="predicted"/>
<dbReference type="AlphaFoldDB" id="A0A1K1S553"/>
<accession>A0A1K1S553</accession>
<dbReference type="Proteomes" id="UP000183788">
    <property type="component" value="Unassembled WGS sequence"/>
</dbReference>
<organism evidence="1 3">
    <name type="scientific">Chitinophaga sancti</name>
    <dbReference type="NCBI Taxonomy" id="1004"/>
    <lineage>
        <taxon>Bacteria</taxon>
        <taxon>Pseudomonadati</taxon>
        <taxon>Bacteroidota</taxon>
        <taxon>Chitinophagia</taxon>
        <taxon>Chitinophagales</taxon>
        <taxon>Chitinophagaceae</taxon>
        <taxon>Chitinophaga</taxon>
    </lineage>
</organism>
<reference evidence="2 4" key="2">
    <citation type="submission" date="2023-11" db="EMBL/GenBank/DDBJ databases">
        <title>MicrobeMod: A computational toolkit for identifying prokaryotic methylation and restriction-modification with nanopore sequencing.</title>
        <authorList>
            <person name="Crits-Christoph A."/>
            <person name="Kang S.C."/>
            <person name="Lee H."/>
            <person name="Ostrov N."/>
        </authorList>
    </citation>
    <scope>NUCLEOTIDE SEQUENCE [LARGE SCALE GENOMIC DNA]</scope>
    <source>
        <strain evidence="2 4">ATCC 23090</strain>
    </source>
</reference>
<dbReference type="STRING" id="1004.SAMN05661012_04777"/>